<dbReference type="Pfam" id="PF01738">
    <property type="entry name" value="DLH"/>
    <property type="match status" value="1"/>
</dbReference>
<organism evidence="2 3">
    <name type="scientific">Tamaricihabitans halophyticus</name>
    <dbReference type="NCBI Taxonomy" id="1262583"/>
    <lineage>
        <taxon>Bacteria</taxon>
        <taxon>Bacillati</taxon>
        <taxon>Actinomycetota</taxon>
        <taxon>Actinomycetes</taxon>
        <taxon>Pseudonocardiales</taxon>
        <taxon>Pseudonocardiaceae</taxon>
        <taxon>Tamaricihabitans</taxon>
    </lineage>
</organism>
<dbReference type="SUPFAM" id="SSF53474">
    <property type="entry name" value="alpha/beta-Hydrolases"/>
    <property type="match status" value="1"/>
</dbReference>
<feature type="domain" description="Dienelactone hydrolase" evidence="1">
    <location>
        <begin position="33"/>
        <end position="148"/>
    </location>
</feature>
<dbReference type="AlphaFoldDB" id="A0A4R2QBW7"/>
<dbReference type="InterPro" id="IPR029058">
    <property type="entry name" value="AB_hydrolase_fold"/>
</dbReference>
<dbReference type="RefSeq" id="WP_132879922.1">
    <property type="nucleotide sequence ID" value="NZ_SLXQ01000015.1"/>
</dbReference>
<keyword evidence="3" id="KW-1185">Reference proteome</keyword>
<dbReference type="GO" id="GO:0016787">
    <property type="term" value="F:hydrolase activity"/>
    <property type="evidence" value="ECO:0007669"/>
    <property type="project" value="UniProtKB-KW"/>
</dbReference>
<comment type="caution">
    <text evidence="2">The sequence shown here is derived from an EMBL/GenBank/DDBJ whole genome shotgun (WGS) entry which is preliminary data.</text>
</comment>
<dbReference type="Proteomes" id="UP000294911">
    <property type="component" value="Unassembled WGS sequence"/>
</dbReference>
<proteinExistence type="predicted"/>
<protein>
    <submittedName>
        <fullName evidence="2">Dienelactone hydrolase family protein</fullName>
    </submittedName>
</protein>
<dbReference type="EMBL" id="SLXQ01000015">
    <property type="protein sequence ID" value="TCP45804.1"/>
    <property type="molecule type" value="Genomic_DNA"/>
</dbReference>
<evidence type="ECO:0000313" key="2">
    <source>
        <dbReference type="EMBL" id="TCP45804.1"/>
    </source>
</evidence>
<dbReference type="Gene3D" id="3.40.50.1820">
    <property type="entry name" value="alpha/beta hydrolase"/>
    <property type="match status" value="1"/>
</dbReference>
<sequence length="210" mass="22480">MTSPTAAIHHHSHGPANRRKQVLETAAPLFVVPPQPGPVRGGVVVLHDLAGLTEEVERCCRWLAAEGWLAVAPYHYYESGGRGRAEPLVPSYARHPLSADGLRTDVVAAVDYLVRRRGLPAESLSVLGFGTGGHLAGWAGAHCQFASAIAITPAELNLAGMPPLSQLVPAAETRWLDASARSWAEIRRFLSFAAKPDSTLAINADSRTRE</sequence>
<dbReference type="InterPro" id="IPR051049">
    <property type="entry name" value="Dienelactone_hydrolase-like"/>
</dbReference>
<reference evidence="2 3" key="1">
    <citation type="submission" date="2019-03" db="EMBL/GenBank/DDBJ databases">
        <title>Genomic Encyclopedia of Type Strains, Phase IV (KMG-IV): sequencing the most valuable type-strain genomes for metagenomic binning, comparative biology and taxonomic classification.</title>
        <authorList>
            <person name="Goeker M."/>
        </authorList>
    </citation>
    <scope>NUCLEOTIDE SEQUENCE [LARGE SCALE GENOMIC DNA]</scope>
    <source>
        <strain evidence="2 3">DSM 45765</strain>
    </source>
</reference>
<dbReference type="OrthoDB" id="188362at2"/>
<gene>
    <name evidence="2" type="ORF">EV191_11584</name>
</gene>
<evidence type="ECO:0000259" key="1">
    <source>
        <dbReference type="Pfam" id="PF01738"/>
    </source>
</evidence>
<dbReference type="PANTHER" id="PTHR46623">
    <property type="entry name" value="CARBOXYMETHYLENEBUTENOLIDASE-RELATED"/>
    <property type="match status" value="1"/>
</dbReference>
<keyword evidence="2" id="KW-0378">Hydrolase</keyword>
<evidence type="ECO:0000313" key="3">
    <source>
        <dbReference type="Proteomes" id="UP000294911"/>
    </source>
</evidence>
<name>A0A4R2QBW7_9PSEU</name>
<dbReference type="PANTHER" id="PTHR46623:SF6">
    <property type="entry name" value="ALPHA_BETA-HYDROLASES SUPERFAMILY PROTEIN"/>
    <property type="match status" value="1"/>
</dbReference>
<dbReference type="InterPro" id="IPR002925">
    <property type="entry name" value="Dienelactn_hydro"/>
</dbReference>
<accession>A0A4R2QBW7</accession>